<dbReference type="PROSITE" id="PS50885">
    <property type="entry name" value="HAMP"/>
    <property type="match status" value="1"/>
</dbReference>
<evidence type="ECO:0000256" key="1">
    <source>
        <dbReference type="ARBA" id="ARBA00004651"/>
    </source>
</evidence>
<gene>
    <name evidence="12" type="ORF">DLJ53_02540</name>
</gene>
<comment type="similarity">
    <text evidence="7">Belongs to the methyl-accepting chemotaxis (MCP) protein family.</text>
</comment>
<evidence type="ECO:0000256" key="5">
    <source>
        <dbReference type="ARBA" id="ARBA00023136"/>
    </source>
</evidence>
<accession>A0A8B2NXK6</accession>
<comment type="caution">
    <text evidence="12">The sequence shown here is derived from an EMBL/GenBank/DDBJ whole genome shotgun (WGS) entry which is preliminary data.</text>
</comment>
<dbReference type="InterPro" id="IPR033480">
    <property type="entry name" value="sCache_2"/>
</dbReference>
<proteinExistence type="inferred from homology"/>
<reference evidence="12 13" key="1">
    <citation type="submission" date="2018-05" db="EMBL/GenBank/DDBJ databases">
        <title>Acuticoccus sediminis sp. nov., isolated from deep-sea sediment of Indian Ocean.</title>
        <authorList>
            <person name="Liu X."/>
            <person name="Lai Q."/>
            <person name="Du Y."/>
            <person name="Sun F."/>
            <person name="Zhang X."/>
            <person name="Wang S."/>
            <person name="Shao Z."/>
        </authorList>
    </citation>
    <scope>NUCLEOTIDE SEQUENCE [LARGE SCALE GENOMIC DNA]</scope>
    <source>
        <strain evidence="12 13">PTG4-2</strain>
    </source>
</reference>
<evidence type="ECO:0000259" key="11">
    <source>
        <dbReference type="PROSITE" id="PS50885"/>
    </source>
</evidence>
<dbReference type="OrthoDB" id="354287at2"/>
<keyword evidence="4 9" id="KW-1133">Transmembrane helix</keyword>
<evidence type="ECO:0000256" key="7">
    <source>
        <dbReference type="ARBA" id="ARBA00029447"/>
    </source>
</evidence>
<keyword evidence="5 9" id="KW-0472">Membrane</keyword>
<dbReference type="RefSeq" id="WP_111342072.1">
    <property type="nucleotide sequence ID" value="NZ_QHHQ01000001.1"/>
</dbReference>
<dbReference type="SUPFAM" id="SSF58104">
    <property type="entry name" value="Methyl-accepting chemotaxis protein (MCP) signaling domain"/>
    <property type="match status" value="1"/>
</dbReference>
<evidence type="ECO:0000313" key="12">
    <source>
        <dbReference type="EMBL" id="RAI03410.1"/>
    </source>
</evidence>
<dbReference type="Gene3D" id="6.10.340.10">
    <property type="match status" value="1"/>
</dbReference>
<feature type="transmembrane region" description="Helical" evidence="9">
    <location>
        <begin position="12"/>
        <end position="31"/>
    </location>
</feature>
<dbReference type="InterPro" id="IPR003660">
    <property type="entry name" value="HAMP_dom"/>
</dbReference>
<feature type="transmembrane region" description="Helical" evidence="9">
    <location>
        <begin position="188"/>
        <end position="211"/>
    </location>
</feature>
<dbReference type="GO" id="GO:0005886">
    <property type="term" value="C:plasma membrane"/>
    <property type="evidence" value="ECO:0007669"/>
    <property type="project" value="UniProtKB-SubCell"/>
</dbReference>
<dbReference type="Pfam" id="PF00015">
    <property type="entry name" value="MCPsignal"/>
    <property type="match status" value="1"/>
</dbReference>
<evidence type="ECO:0000313" key="13">
    <source>
        <dbReference type="Proteomes" id="UP000249590"/>
    </source>
</evidence>
<sequence>MLLNRLSIAAKLWGLTGISVLTLAGLALAIIPQAHRYAVELEADKARAIAEVARNLGLQLAGEAEAGRMTEEAAKDEYKRAIRAMWYDDHKEYLFVFDEQGINVVHPAKPELESRNLWGLTDPKGNKVVQRLAAAASDGGGRADYWWEPAGSKTPEHKLSYAYPIKPWGYFVGTGIYTIRVDAKFAHLTWVATGITLGAMLIVAFASWLVARDLSRPASRIADTVERIANNEVVEDTGYQDRADDIGKIARAVGSLRDGVIERMEMQRARERQEGERAAERAREMNAMADALDAKVSSEVGGMDSEVGSMVERAELLRTLSEKMRRMANDTFLVCEEGMASVETVATAAEELSSSAQEISRQVDGTATTTRQAVTMAEGATTSVNALMEKSRSIGEVTQLINSIAEQTNLLALNATIEAARAGEAGKGFTIVAQEVKGLAEQTAKATAEIEGQIRAIQAETDQSVNAIHGIVEIINQVSTNTDAMASALDQQVEAIQEIAKSISDASTSSKTIGDNMSHLRMSAEETGEAIDVLWSASSSLRGRSTGVAGAVHGFLDSLRHSNDDHAGRMAG</sequence>
<dbReference type="Gene3D" id="1.10.287.950">
    <property type="entry name" value="Methyl-accepting chemotaxis protein"/>
    <property type="match status" value="1"/>
</dbReference>
<evidence type="ECO:0008006" key="14">
    <source>
        <dbReference type="Google" id="ProtNLM"/>
    </source>
</evidence>
<feature type="domain" description="HAMP" evidence="11">
    <location>
        <begin position="212"/>
        <end position="265"/>
    </location>
</feature>
<dbReference type="InterPro" id="IPR004089">
    <property type="entry name" value="MCPsignal_dom"/>
</dbReference>
<comment type="subcellular location">
    <subcellularLocation>
        <location evidence="1">Cell membrane</location>
        <topology evidence="1">Multi-pass membrane protein</topology>
    </subcellularLocation>
</comment>
<keyword evidence="3 9" id="KW-0812">Transmembrane</keyword>
<dbReference type="SMART" id="SM00283">
    <property type="entry name" value="MA"/>
    <property type="match status" value="1"/>
</dbReference>
<dbReference type="PANTHER" id="PTHR32089:SF112">
    <property type="entry name" value="LYSOZYME-LIKE PROTEIN-RELATED"/>
    <property type="match status" value="1"/>
</dbReference>
<dbReference type="Gene3D" id="3.30.450.20">
    <property type="entry name" value="PAS domain"/>
    <property type="match status" value="1"/>
</dbReference>
<dbReference type="PANTHER" id="PTHR32089">
    <property type="entry name" value="METHYL-ACCEPTING CHEMOTAXIS PROTEIN MCPB"/>
    <property type="match status" value="1"/>
</dbReference>
<name>A0A8B2NXK6_9HYPH</name>
<evidence type="ECO:0000256" key="2">
    <source>
        <dbReference type="ARBA" id="ARBA00022475"/>
    </source>
</evidence>
<dbReference type="EMBL" id="QHHQ01000001">
    <property type="protein sequence ID" value="RAI03410.1"/>
    <property type="molecule type" value="Genomic_DNA"/>
</dbReference>
<dbReference type="PROSITE" id="PS50111">
    <property type="entry name" value="CHEMOTAXIS_TRANSDUC_2"/>
    <property type="match status" value="1"/>
</dbReference>
<dbReference type="SMART" id="SM01049">
    <property type="entry name" value="Cache_2"/>
    <property type="match status" value="1"/>
</dbReference>
<feature type="domain" description="Methyl-accepting transducer" evidence="10">
    <location>
        <begin position="306"/>
        <end position="535"/>
    </location>
</feature>
<organism evidence="12 13">
    <name type="scientific">Acuticoccus sediminis</name>
    <dbReference type="NCBI Taxonomy" id="2184697"/>
    <lineage>
        <taxon>Bacteria</taxon>
        <taxon>Pseudomonadati</taxon>
        <taxon>Pseudomonadota</taxon>
        <taxon>Alphaproteobacteria</taxon>
        <taxon>Hyphomicrobiales</taxon>
        <taxon>Amorphaceae</taxon>
        <taxon>Acuticoccus</taxon>
    </lineage>
</organism>
<protein>
    <recommendedName>
        <fullName evidence="14">Methyl-accepting chemotaxis sensory transducer with Cache sensor</fullName>
    </recommendedName>
</protein>
<dbReference type="Proteomes" id="UP000249590">
    <property type="component" value="Unassembled WGS sequence"/>
</dbReference>
<evidence type="ECO:0000256" key="6">
    <source>
        <dbReference type="ARBA" id="ARBA00023224"/>
    </source>
</evidence>
<keyword evidence="2" id="KW-1003">Cell membrane</keyword>
<evidence type="ECO:0000256" key="3">
    <source>
        <dbReference type="ARBA" id="ARBA00022692"/>
    </source>
</evidence>
<evidence type="ECO:0000256" key="8">
    <source>
        <dbReference type="PROSITE-ProRule" id="PRU00284"/>
    </source>
</evidence>
<dbReference type="GO" id="GO:0007165">
    <property type="term" value="P:signal transduction"/>
    <property type="evidence" value="ECO:0007669"/>
    <property type="project" value="UniProtKB-KW"/>
</dbReference>
<dbReference type="Pfam" id="PF17200">
    <property type="entry name" value="sCache_2"/>
    <property type="match status" value="1"/>
</dbReference>
<evidence type="ECO:0000259" key="10">
    <source>
        <dbReference type="PROSITE" id="PS50111"/>
    </source>
</evidence>
<keyword evidence="13" id="KW-1185">Reference proteome</keyword>
<keyword evidence="6 8" id="KW-0807">Transducer</keyword>
<dbReference type="AlphaFoldDB" id="A0A8B2NXK6"/>
<evidence type="ECO:0000256" key="9">
    <source>
        <dbReference type="SAM" id="Phobius"/>
    </source>
</evidence>
<evidence type="ECO:0000256" key="4">
    <source>
        <dbReference type="ARBA" id="ARBA00022989"/>
    </source>
</evidence>